<gene>
    <name evidence="11" type="primary">kup</name>
    <name evidence="14" type="ORF">GFV13_09035</name>
</gene>
<feature type="transmembrane region" description="Helical" evidence="11">
    <location>
        <begin position="51"/>
        <end position="71"/>
    </location>
</feature>
<evidence type="ECO:0000256" key="11">
    <source>
        <dbReference type="HAMAP-Rule" id="MF_01522"/>
    </source>
</evidence>
<evidence type="ECO:0000259" key="12">
    <source>
        <dbReference type="Pfam" id="PF02705"/>
    </source>
</evidence>
<dbReference type="PANTHER" id="PTHR30540">
    <property type="entry name" value="OSMOTIC STRESS POTASSIUM TRANSPORTER"/>
    <property type="match status" value="1"/>
</dbReference>
<evidence type="ECO:0000256" key="4">
    <source>
        <dbReference type="ARBA" id="ARBA00022538"/>
    </source>
</evidence>
<feature type="transmembrane region" description="Helical" evidence="11">
    <location>
        <begin position="296"/>
        <end position="325"/>
    </location>
</feature>
<evidence type="ECO:0000256" key="1">
    <source>
        <dbReference type="ARBA" id="ARBA00004141"/>
    </source>
</evidence>
<keyword evidence="7 11" id="KW-0630">Potassium</keyword>
<proteinExistence type="inferred from homology"/>
<protein>
    <recommendedName>
        <fullName evidence="11">Probable potassium transport system protein Kup</fullName>
    </recommendedName>
</protein>
<evidence type="ECO:0000259" key="13">
    <source>
        <dbReference type="Pfam" id="PF22776"/>
    </source>
</evidence>
<feature type="transmembrane region" description="Helical" evidence="11">
    <location>
        <begin position="430"/>
        <end position="450"/>
    </location>
</feature>
<feature type="transmembrane region" description="Helical" evidence="11">
    <location>
        <begin position="218"/>
        <end position="236"/>
    </location>
</feature>
<dbReference type="HAMAP" id="MF_01522">
    <property type="entry name" value="Kup"/>
    <property type="match status" value="1"/>
</dbReference>
<dbReference type="InterPro" id="IPR053952">
    <property type="entry name" value="K_trans_C"/>
</dbReference>
<keyword evidence="2 11" id="KW-0813">Transport</keyword>
<dbReference type="InterPro" id="IPR023051">
    <property type="entry name" value="Kup"/>
</dbReference>
<accession>A0A843Z2U9</accession>
<evidence type="ECO:0000256" key="5">
    <source>
        <dbReference type="ARBA" id="ARBA00022692"/>
    </source>
</evidence>
<feature type="transmembrane region" description="Helical" evidence="11">
    <location>
        <begin position="373"/>
        <end position="391"/>
    </location>
</feature>
<dbReference type="InterPro" id="IPR053951">
    <property type="entry name" value="K_trans_N"/>
</dbReference>
<comment type="function">
    <text evidence="11">Transport of potassium into the cell. Likely operates as a K(+):H(+) symporter.</text>
</comment>
<keyword evidence="9 11" id="KW-0406">Ion transport</keyword>
<dbReference type="AlphaFoldDB" id="A0A843Z2U9"/>
<name>A0A843Z2U9_LEUME</name>
<comment type="similarity">
    <text evidence="11">Belongs to the HAK/KUP transporter (TC 2.A.72) family.</text>
</comment>
<evidence type="ECO:0000256" key="6">
    <source>
        <dbReference type="ARBA" id="ARBA00022847"/>
    </source>
</evidence>
<feature type="transmembrane region" description="Helical" evidence="11">
    <location>
        <begin position="346"/>
        <end position="367"/>
    </location>
</feature>
<evidence type="ECO:0000256" key="7">
    <source>
        <dbReference type="ARBA" id="ARBA00022958"/>
    </source>
</evidence>
<dbReference type="GO" id="GO:0015079">
    <property type="term" value="F:potassium ion transmembrane transporter activity"/>
    <property type="evidence" value="ECO:0007669"/>
    <property type="project" value="UniProtKB-UniRule"/>
</dbReference>
<dbReference type="Proteomes" id="UP000469952">
    <property type="component" value="Unassembled WGS sequence"/>
</dbReference>
<feature type="transmembrane region" description="Helical" evidence="11">
    <location>
        <begin position="98"/>
        <end position="122"/>
    </location>
</feature>
<feature type="transmembrane region" description="Helical" evidence="11">
    <location>
        <begin position="172"/>
        <end position="198"/>
    </location>
</feature>
<evidence type="ECO:0000256" key="8">
    <source>
        <dbReference type="ARBA" id="ARBA00022989"/>
    </source>
</evidence>
<evidence type="ECO:0000256" key="2">
    <source>
        <dbReference type="ARBA" id="ARBA00022448"/>
    </source>
</evidence>
<feature type="transmembrane region" description="Helical" evidence="11">
    <location>
        <begin position="403"/>
        <end position="424"/>
    </location>
</feature>
<evidence type="ECO:0000313" key="15">
    <source>
        <dbReference type="Proteomes" id="UP000469952"/>
    </source>
</evidence>
<sequence>MLKENQSKWSSAGALIAIGIVFGDIGTSPLYTMNSILNSAKSAHNLDTFVIGSVSLVFWTLMLITTIKYVIIALQADNHGEGGIFALYSRVKKPNKKWLLLPALIGGAALLADGTLTPAVTVTTAIEGLKGQGIGEFIFPNNQTIVLFVVTVILLIVFTFQKAGTKKIGKIFGPVMLTWFLFIGFFGLVNIFSDLSILKALSPTYAIAVLFSPENKTGIFILGSVFLATTGAEALYSDMGHVGKHNIYVSWIFVYTMLILNYMGQGAWIMSHANQENLLMQSSNPFFEILPSGWRIFGVVMAALAAIIASQALISGAYTLVSEAINLKVIPRLRTFYPSEARGQMYIGTVNWLLCIIGLIIVWAFQTSHNMEAAYGLSITITMLMTTLLLYQFIKQEMKNKILAFFFVVIFGMIETVFLIASLGKFLHGGYATLIIMVAILSVMMIWFYGNKRREAISQQNDYLSLKDYRKQLINLSKDNEEPIFASNLVYIVNIHQNYMLKRNIIYSILGSKPKRAETYWFVTIRSSNDPYEKSYSVDMLGTNNIVHVTLNIGFKVEPQVNMYMKQIANNLVKQNIIKPQFPKYTLNKRGTVGEFKYIMANQNYEDLLNLPDIHTWDRFIISGRLWLQSHTVKPSSFYGLEVSDVLEETVPLFIKDSNKSKIKLIQNEVKNVIKPE</sequence>
<keyword evidence="4 11" id="KW-0633">Potassium transport</keyword>
<dbReference type="OMA" id="TILLYEW"/>
<evidence type="ECO:0000256" key="9">
    <source>
        <dbReference type="ARBA" id="ARBA00023065"/>
    </source>
</evidence>
<keyword evidence="5 11" id="KW-0812">Transmembrane</keyword>
<dbReference type="GO" id="GO:0015293">
    <property type="term" value="F:symporter activity"/>
    <property type="evidence" value="ECO:0007669"/>
    <property type="project" value="UniProtKB-UniRule"/>
</dbReference>
<keyword evidence="3 11" id="KW-1003">Cell membrane</keyword>
<feature type="transmembrane region" description="Helical" evidence="11">
    <location>
        <begin position="12"/>
        <end position="31"/>
    </location>
</feature>
<dbReference type="InterPro" id="IPR003855">
    <property type="entry name" value="K+_transporter"/>
</dbReference>
<dbReference type="PANTHER" id="PTHR30540:SF83">
    <property type="entry name" value="K+ POTASSIUM TRANSPORTER"/>
    <property type="match status" value="1"/>
</dbReference>
<organism evidence="14 15">
    <name type="scientific">Leuconostoc mesenteroides</name>
    <dbReference type="NCBI Taxonomy" id="1245"/>
    <lineage>
        <taxon>Bacteria</taxon>
        <taxon>Bacillati</taxon>
        <taxon>Bacillota</taxon>
        <taxon>Bacilli</taxon>
        <taxon>Lactobacillales</taxon>
        <taxon>Lactobacillaceae</taxon>
        <taxon>Leuconostoc</taxon>
    </lineage>
</organism>
<dbReference type="Pfam" id="PF02705">
    <property type="entry name" value="K_trans"/>
    <property type="match status" value="1"/>
</dbReference>
<comment type="catalytic activity">
    <reaction evidence="11">
        <text>K(+)(in) + H(+)(in) = K(+)(out) + H(+)(out)</text>
        <dbReference type="Rhea" id="RHEA:28490"/>
        <dbReference type="ChEBI" id="CHEBI:15378"/>
        <dbReference type="ChEBI" id="CHEBI:29103"/>
    </reaction>
</comment>
<dbReference type="Pfam" id="PF22776">
    <property type="entry name" value="K_trans_C"/>
    <property type="match status" value="1"/>
</dbReference>
<dbReference type="RefSeq" id="WP_011679761.1">
    <property type="nucleotide sequence ID" value="NZ_BCMO01000040.1"/>
</dbReference>
<feature type="transmembrane region" description="Helical" evidence="11">
    <location>
        <begin position="142"/>
        <end position="160"/>
    </location>
</feature>
<evidence type="ECO:0000256" key="10">
    <source>
        <dbReference type="ARBA" id="ARBA00023136"/>
    </source>
</evidence>
<keyword evidence="10 11" id="KW-0472">Membrane</keyword>
<feature type="domain" description="K+ potassium transporter C-terminal" evidence="13">
    <location>
        <begin position="490"/>
        <end position="648"/>
    </location>
</feature>
<comment type="subcellular location">
    <subcellularLocation>
        <location evidence="11">Cell membrane</location>
        <topology evidence="11">Multi-pass membrane protein</topology>
    </subcellularLocation>
    <subcellularLocation>
        <location evidence="1">Membrane</location>
        <topology evidence="1">Multi-pass membrane protein</topology>
    </subcellularLocation>
</comment>
<dbReference type="GeneID" id="29577197"/>
<evidence type="ECO:0000313" key="14">
    <source>
        <dbReference type="EMBL" id="MQR27401.1"/>
    </source>
</evidence>
<feature type="transmembrane region" description="Helical" evidence="11">
    <location>
        <begin position="248"/>
        <end position="270"/>
    </location>
</feature>
<evidence type="ECO:0000256" key="3">
    <source>
        <dbReference type="ARBA" id="ARBA00022475"/>
    </source>
</evidence>
<dbReference type="EMBL" id="WIPA01000016">
    <property type="protein sequence ID" value="MQR27401.1"/>
    <property type="molecule type" value="Genomic_DNA"/>
</dbReference>
<comment type="caution">
    <text evidence="14">The sequence shown here is derived from an EMBL/GenBank/DDBJ whole genome shotgun (WGS) entry which is preliminary data.</text>
</comment>
<feature type="domain" description="K+ potassium transporter integral membrane" evidence="12">
    <location>
        <begin position="14"/>
        <end position="462"/>
    </location>
</feature>
<reference evidence="14 15" key="1">
    <citation type="submission" date="2019-10" db="EMBL/GenBank/DDBJ databases">
        <title>WGS of Leuconostoc mesenteroides.</title>
        <authorList>
            <person name="Melo Bolivar J."/>
            <person name="Marino-Ramirez L."/>
            <person name="Villamil Diaz L.M."/>
        </authorList>
    </citation>
    <scope>NUCLEOTIDE SEQUENCE [LARGE SCALE GENOMIC DNA]</scope>
    <source>
        <strain evidence="14 15">M11</strain>
    </source>
</reference>
<keyword evidence="8 11" id="KW-1133">Transmembrane helix</keyword>
<dbReference type="OrthoDB" id="9805577at2"/>
<keyword evidence="6 11" id="KW-0769">Symport</keyword>
<dbReference type="GO" id="GO:0005886">
    <property type="term" value="C:plasma membrane"/>
    <property type="evidence" value="ECO:0007669"/>
    <property type="project" value="UniProtKB-SubCell"/>
</dbReference>